<evidence type="ECO:0000256" key="5">
    <source>
        <dbReference type="ARBA" id="ARBA00023136"/>
    </source>
</evidence>
<reference evidence="8 9" key="1">
    <citation type="submission" date="2018-03" db="EMBL/GenBank/DDBJ databases">
        <title>Genomic Encyclopedia of Archaeal and Bacterial Type Strains, Phase II (KMG-II): from individual species to whole genera.</title>
        <authorList>
            <person name="Goeker M."/>
        </authorList>
    </citation>
    <scope>NUCLEOTIDE SEQUENCE [LARGE SCALE GENOMIC DNA]</scope>
    <source>
        <strain evidence="8 9">DSM 27267</strain>
    </source>
</reference>
<feature type="transmembrane region" description="Helical" evidence="6">
    <location>
        <begin position="162"/>
        <end position="183"/>
    </location>
</feature>
<keyword evidence="4 6" id="KW-1133">Transmembrane helix</keyword>
<dbReference type="RefSeq" id="WP_106543068.1">
    <property type="nucleotide sequence ID" value="NZ_BLAU01000001.1"/>
</dbReference>
<feature type="transmembrane region" description="Helical" evidence="6">
    <location>
        <begin position="96"/>
        <end position="120"/>
    </location>
</feature>
<evidence type="ECO:0000313" key="10">
    <source>
        <dbReference type="Proteomes" id="UP000396862"/>
    </source>
</evidence>
<accession>A0A2P8C9Z1</accession>
<organism evidence="8 9">
    <name type="scientific">Prolixibacter denitrificans</name>
    <dbReference type="NCBI Taxonomy" id="1541063"/>
    <lineage>
        <taxon>Bacteria</taxon>
        <taxon>Pseudomonadati</taxon>
        <taxon>Bacteroidota</taxon>
        <taxon>Bacteroidia</taxon>
        <taxon>Marinilabiliales</taxon>
        <taxon>Prolixibacteraceae</taxon>
        <taxon>Prolixibacter</taxon>
    </lineage>
</organism>
<evidence type="ECO:0000256" key="6">
    <source>
        <dbReference type="SAM" id="Phobius"/>
    </source>
</evidence>
<evidence type="ECO:0000313" key="9">
    <source>
        <dbReference type="Proteomes" id="UP000240621"/>
    </source>
</evidence>
<feature type="transmembrane region" description="Helical" evidence="6">
    <location>
        <begin position="51"/>
        <end position="75"/>
    </location>
</feature>
<sequence length="240" mass="26603">MSKTWTIVRRELQSFFDSLTAYIMLVAFLGFSGFFTWISGNDIFFIGQASLQSFFSIAYWTLFLFIPALTMRQLAEENKTGTLEMLLTKPISDWQIVFGKFLSTLILIVIALFLTFPYYFTVWSLGPIDHGAVILGYVGLILMSSAYISIGLFASSVTNNQIVAFLLALIIGIFFHVIFGVLASSLTGAAGSVFDYLSMSTHFSAISRGVIDSRDIIYFLSIVVMGLMGSEASLAKRNLN</sequence>
<dbReference type="PANTHER" id="PTHR30294">
    <property type="entry name" value="MEMBRANE COMPONENT OF ABC TRANSPORTER YHHJ-RELATED"/>
    <property type="match status" value="1"/>
</dbReference>
<evidence type="ECO:0000313" key="7">
    <source>
        <dbReference type="EMBL" id="GET21290.1"/>
    </source>
</evidence>
<evidence type="ECO:0000313" key="8">
    <source>
        <dbReference type="EMBL" id="PSK81773.1"/>
    </source>
</evidence>
<feature type="transmembrane region" description="Helical" evidence="6">
    <location>
        <begin position="132"/>
        <end position="155"/>
    </location>
</feature>
<comment type="caution">
    <text evidence="8">The sequence shown here is derived from an EMBL/GenBank/DDBJ whole genome shotgun (WGS) entry which is preliminary data.</text>
</comment>
<evidence type="ECO:0000256" key="2">
    <source>
        <dbReference type="ARBA" id="ARBA00022475"/>
    </source>
</evidence>
<reference evidence="7 10" key="2">
    <citation type="submission" date="2019-10" db="EMBL/GenBank/DDBJ databases">
        <title>Prolixibacter strains distinguished by the presence of nitrate reductase genes were adept at nitrate-dependent anaerobic corrosion of metallic iron and carbon steel.</title>
        <authorList>
            <person name="Iino T."/>
            <person name="Shono N."/>
            <person name="Ito K."/>
            <person name="Nakamura R."/>
            <person name="Sueoka K."/>
            <person name="Harayama S."/>
            <person name="Ohkuma M."/>
        </authorList>
    </citation>
    <scope>NUCLEOTIDE SEQUENCE [LARGE SCALE GENOMIC DNA]</scope>
    <source>
        <strain evidence="7 10">MIC1-1</strain>
    </source>
</reference>
<gene>
    <name evidence="8" type="ORF">CLV93_108174</name>
    <name evidence="7" type="ORF">JCM18694_15360</name>
</gene>
<dbReference type="OrthoDB" id="9794512at2"/>
<dbReference type="GO" id="GO:0005886">
    <property type="term" value="C:plasma membrane"/>
    <property type="evidence" value="ECO:0007669"/>
    <property type="project" value="UniProtKB-SubCell"/>
</dbReference>
<comment type="subcellular location">
    <subcellularLocation>
        <location evidence="1">Cell membrane</location>
        <topology evidence="1">Multi-pass membrane protein</topology>
    </subcellularLocation>
</comment>
<dbReference type="EMBL" id="BLAU01000001">
    <property type="protein sequence ID" value="GET21290.1"/>
    <property type="molecule type" value="Genomic_DNA"/>
</dbReference>
<dbReference type="Pfam" id="PF12679">
    <property type="entry name" value="ABC2_membrane_2"/>
    <property type="match status" value="1"/>
</dbReference>
<name>A0A2P8C9Z1_9BACT</name>
<evidence type="ECO:0000256" key="4">
    <source>
        <dbReference type="ARBA" id="ARBA00022989"/>
    </source>
</evidence>
<keyword evidence="10" id="KW-1185">Reference proteome</keyword>
<dbReference type="AlphaFoldDB" id="A0A2P8C9Z1"/>
<dbReference type="InterPro" id="IPR051449">
    <property type="entry name" value="ABC-2_transporter_component"/>
</dbReference>
<keyword evidence="3 6" id="KW-0812">Transmembrane</keyword>
<dbReference type="Proteomes" id="UP000240621">
    <property type="component" value="Unassembled WGS sequence"/>
</dbReference>
<dbReference type="PANTHER" id="PTHR30294:SF29">
    <property type="entry name" value="MULTIDRUG ABC TRANSPORTER PERMEASE YBHS-RELATED"/>
    <property type="match status" value="1"/>
</dbReference>
<dbReference type="EMBL" id="PYGC01000008">
    <property type="protein sequence ID" value="PSK81773.1"/>
    <property type="molecule type" value="Genomic_DNA"/>
</dbReference>
<feature type="transmembrane region" description="Helical" evidence="6">
    <location>
        <begin position="21"/>
        <end position="39"/>
    </location>
</feature>
<keyword evidence="5 6" id="KW-0472">Membrane</keyword>
<evidence type="ECO:0000256" key="3">
    <source>
        <dbReference type="ARBA" id="ARBA00022692"/>
    </source>
</evidence>
<evidence type="ECO:0000256" key="1">
    <source>
        <dbReference type="ARBA" id="ARBA00004651"/>
    </source>
</evidence>
<proteinExistence type="predicted"/>
<feature type="transmembrane region" description="Helical" evidence="6">
    <location>
        <begin position="216"/>
        <end position="235"/>
    </location>
</feature>
<dbReference type="Proteomes" id="UP000396862">
    <property type="component" value="Unassembled WGS sequence"/>
</dbReference>
<protein>
    <submittedName>
        <fullName evidence="7">ABC transporter permease</fullName>
    </submittedName>
    <submittedName>
        <fullName evidence="8">ABC-2 type transport system permease protein</fullName>
    </submittedName>
</protein>
<keyword evidence="2" id="KW-1003">Cell membrane</keyword>
<dbReference type="GO" id="GO:0140359">
    <property type="term" value="F:ABC-type transporter activity"/>
    <property type="evidence" value="ECO:0007669"/>
    <property type="project" value="InterPro"/>
</dbReference>